<dbReference type="InterPro" id="IPR015590">
    <property type="entry name" value="Aldehyde_DH_dom"/>
</dbReference>
<sequence>MATETKNLALGLYQSISNAHIEGRLDSVLRRQRELYSLHVAVKRHAKTLADAIQHDTGSHTDALVEIHTTLHRLREIFKCLDFPSSLEHEYLPEYGKDVPSRRSGLGAILVLPGDTLPVSQTILPIAYCLAAGNPVLAVLSEKHPATTSAMLTMFETSAIDRDVVALCGQPSDTEQEMLLNELKDCPFDGVWEQGASGANFWDGGSNAPVHHSRQQVIGGASGVFPCIVSRNADLQRAAKDIALANLVALSGQSPAAANVILVDEFVLEAFCAAVRALAAQLTHAWQRDKATQPAQKFLDTQVEFVDAGGRLLQVDGGAILVASSEWRSRSHFENCISSMTMGSLTPTPVVPIFPVTSMEAAMSLACNIMPAHRISGWYIYASDAEARYITSALPAHPTFVNGIPYLNLWAPVPSLPPALMLDFLSKPCPISMNTSRSGITGDFLFNAPHERVGSALETLIDGEMLEPPKQRSGAQVGFFEQGGRVGLAHLLVVLGASLASSWWAWSSFARKGLD</sequence>
<dbReference type="PANTHER" id="PTHR43111">
    <property type="entry name" value="ALDEHYDE DEHYDROGENASE B-RELATED"/>
    <property type="match status" value="1"/>
</dbReference>
<proteinExistence type="predicted"/>
<dbReference type="Pfam" id="PF00171">
    <property type="entry name" value="Aldedh"/>
    <property type="match status" value="1"/>
</dbReference>
<name>A0ABR4IPV5_9EURO</name>
<organism evidence="2 3">
    <name type="scientific">Aspergillus pseudoustus</name>
    <dbReference type="NCBI Taxonomy" id="1810923"/>
    <lineage>
        <taxon>Eukaryota</taxon>
        <taxon>Fungi</taxon>
        <taxon>Dikarya</taxon>
        <taxon>Ascomycota</taxon>
        <taxon>Pezizomycotina</taxon>
        <taxon>Eurotiomycetes</taxon>
        <taxon>Eurotiomycetidae</taxon>
        <taxon>Eurotiales</taxon>
        <taxon>Aspergillaceae</taxon>
        <taxon>Aspergillus</taxon>
        <taxon>Aspergillus subgen. Nidulantes</taxon>
    </lineage>
</organism>
<accession>A0ABR4IPV5</accession>
<keyword evidence="3" id="KW-1185">Reference proteome</keyword>
<dbReference type="EMBL" id="JBFXLU010000326">
    <property type="protein sequence ID" value="KAL2829637.1"/>
    <property type="molecule type" value="Genomic_DNA"/>
</dbReference>
<dbReference type="InterPro" id="IPR016163">
    <property type="entry name" value="Ald_DH_C"/>
</dbReference>
<feature type="domain" description="Aldehyde dehydrogenase" evidence="1">
    <location>
        <begin position="29"/>
        <end position="293"/>
    </location>
</feature>
<dbReference type="Proteomes" id="UP001610446">
    <property type="component" value="Unassembled WGS sequence"/>
</dbReference>
<protein>
    <submittedName>
        <fullName evidence="2">Aldehyde/histidinol dehydrogenase</fullName>
    </submittedName>
</protein>
<dbReference type="Gene3D" id="3.40.605.10">
    <property type="entry name" value="Aldehyde Dehydrogenase, Chain A, domain 1"/>
    <property type="match status" value="1"/>
</dbReference>
<dbReference type="InterPro" id="IPR016162">
    <property type="entry name" value="Ald_DH_N"/>
</dbReference>
<evidence type="ECO:0000259" key="1">
    <source>
        <dbReference type="Pfam" id="PF00171"/>
    </source>
</evidence>
<evidence type="ECO:0000313" key="3">
    <source>
        <dbReference type="Proteomes" id="UP001610446"/>
    </source>
</evidence>
<gene>
    <name evidence="2" type="ORF">BJY01DRAFT_254925</name>
</gene>
<dbReference type="Gene3D" id="3.40.309.10">
    <property type="entry name" value="Aldehyde Dehydrogenase, Chain A, domain 2"/>
    <property type="match status" value="1"/>
</dbReference>
<dbReference type="InterPro" id="IPR016161">
    <property type="entry name" value="Ald_DH/histidinol_DH"/>
</dbReference>
<comment type="caution">
    <text evidence="2">The sequence shown here is derived from an EMBL/GenBank/DDBJ whole genome shotgun (WGS) entry which is preliminary data.</text>
</comment>
<dbReference type="SUPFAM" id="SSF53720">
    <property type="entry name" value="ALDH-like"/>
    <property type="match status" value="1"/>
</dbReference>
<evidence type="ECO:0000313" key="2">
    <source>
        <dbReference type="EMBL" id="KAL2829637.1"/>
    </source>
</evidence>
<reference evidence="2 3" key="1">
    <citation type="submission" date="2024-07" db="EMBL/GenBank/DDBJ databases">
        <title>Section-level genome sequencing and comparative genomics of Aspergillus sections Usti and Cavernicolus.</title>
        <authorList>
            <consortium name="Lawrence Berkeley National Laboratory"/>
            <person name="Nybo J.L."/>
            <person name="Vesth T.C."/>
            <person name="Theobald S."/>
            <person name="Frisvad J.C."/>
            <person name="Larsen T.O."/>
            <person name="Kjaerboelling I."/>
            <person name="Rothschild-Mancinelli K."/>
            <person name="Lyhne E.K."/>
            <person name="Kogle M.E."/>
            <person name="Barry K."/>
            <person name="Clum A."/>
            <person name="Na H."/>
            <person name="Ledsgaard L."/>
            <person name="Lin J."/>
            <person name="Lipzen A."/>
            <person name="Kuo A."/>
            <person name="Riley R."/>
            <person name="Mondo S."/>
            <person name="Labutti K."/>
            <person name="Haridas S."/>
            <person name="Pangalinan J."/>
            <person name="Salamov A.A."/>
            <person name="Simmons B.A."/>
            <person name="Magnuson J.K."/>
            <person name="Chen J."/>
            <person name="Drula E."/>
            <person name="Henrissat B."/>
            <person name="Wiebenga A."/>
            <person name="Lubbers R.J."/>
            <person name="Gomes A.C."/>
            <person name="Makela M.R."/>
            <person name="Stajich J."/>
            <person name="Grigoriev I.V."/>
            <person name="Mortensen U.H."/>
            <person name="De Vries R.P."/>
            <person name="Baker S.E."/>
            <person name="Andersen M.R."/>
        </authorList>
    </citation>
    <scope>NUCLEOTIDE SEQUENCE [LARGE SCALE GENOMIC DNA]</scope>
    <source>
        <strain evidence="2 3">CBS 123904</strain>
    </source>
</reference>
<dbReference type="PANTHER" id="PTHR43111:SF1">
    <property type="entry name" value="ALDEHYDE DEHYDROGENASE B-RELATED"/>
    <property type="match status" value="1"/>
</dbReference>